<accession>A0A4Z2F6G0</accession>
<evidence type="ECO:0000313" key="1">
    <source>
        <dbReference type="EMBL" id="TNN36757.1"/>
    </source>
</evidence>
<protein>
    <submittedName>
        <fullName evidence="1">Uncharacterized protein</fullName>
    </submittedName>
</protein>
<keyword evidence="2" id="KW-1185">Reference proteome</keyword>
<comment type="caution">
    <text evidence="1">The sequence shown here is derived from an EMBL/GenBank/DDBJ whole genome shotgun (WGS) entry which is preliminary data.</text>
</comment>
<dbReference type="AlphaFoldDB" id="A0A4Z2F6G0"/>
<gene>
    <name evidence="1" type="ORF">EYF80_053079</name>
</gene>
<name>A0A4Z2F6G0_9TELE</name>
<dbReference type="EMBL" id="SRLO01001576">
    <property type="protein sequence ID" value="TNN36757.1"/>
    <property type="molecule type" value="Genomic_DNA"/>
</dbReference>
<dbReference type="Proteomes" id="UP000314294">
    <property type="component" value="Unassembled WGS sequence"/>
</dbReference>
<organism evidence="1 2">
    <name type="scientific">Liparis tanakae</name>
    <name type="common">Tanaka's snailfish</name>
    <dbReference type="NCBI Taxonomy" id="230148"/>
    <lineage>
        <taxon>Eukaryota</taxon>
        <taxon>Metazoa</taxon>
        <taxon>Chordata</taxon>
        <taxon>Craniata</taxon>
        <taxon>Vertebrata</taxon>
        <taxon>Euteleostomi</taxon>
        <taxon>Actinopterygii</taxon>
        <taxon>Neopterygii</taxon>
        <taxon>Teleostei</taxon>
        <taxon>Neoteleostei</taxon>
        <taxon>Acanthomorphata</taxon>
        <taxon>Eupercaria</taxon>
        <taxon>Perciformes</taxon>
        <taxon>Cottioidei</taxon>
        <taxon>Cottales</taxon>
        <taxon>Liparidae</taxon>
        <taxon>Liparis</taxon>
    </lineage>
</organism>
<sequence>MVDRYERTKRKKKLYFLPRCFLVSVIVCSTLMVSTCSPCPQTSVCVGNDIIWGRFRSFAGEDTTRGTKCYSAFQGGRGDPSNDNMDRIYVQ</sequence>
<proteinExistence type="predicted"/>
<evidence type="ECO:0000313" key="2">
    <source>
        <dbReference type="Proteomes" id="UP000314294"/>
    </source>
</evidence>
<reference evidence="1 2" key="1">
    <citation type="submission" date="2019-03" db="EMBL/GenBank/DDBJ databases">
        <title>First draft genome of Liparis tanakae, snailfish: a comprehensive survey of snailfish specific genes.</title>
        <authorList>
            <person name="Kim W."/>
            <person name="Song I."/>
            <person name="Jeong J.-H."/>
            <person name="Kim D."/>
            <person name="Kim S."/>
            <person name="Ryu S."/>
            <person name="Song J.Y."/>
            <person name="Lee S.K."/>
        </authorList>
    </citation>
    <scope>NUCLEOTIDE SEQUENCE [LARGE SCALE GENOMIC DNA]</scope>
    <source>
        <tissue evidence="1">Muscle</tissue>
    </source>
</reference>